<dbReference type="STRING" id="166423.A0A0N0BHV5"/>
<dbReference type="Pfam" id="PF00498">
    <property type="entry name" value="FHA"/>
    <property type="match status" value="1"/>
</dbReference>
<dbReference type="CDD" id="cd22686">
    <property type="entry name" value="FHA_AGGF1"/>
    <property type="match status" value="1"/>
</dbReference>
<dbReference type="PROSITE" id="PS50174">
    <property type="entry name" value="G_PATCH"/>
    <property type="match status" value="1"/>
</dbReference>
<feature type="compositionally biased region" description="Pro residues" evidence="2">
    <location>
        <begin position="608"/>
        <end position="621"/>
    </location>
</feature>
<dbReference type="SUPFAM" id="SSF49879">
    <property type="entry name" value="SMAD/FHA domain"/>
    <property type="match status" value="1"/>
</dbReference>
<evidence type="ECO:0000313" key="5">
    <source>
        <dbReference type="EMBL" id="KOX76762.1"/>
    </source>
</evidence>
<feature type="compositionally biased region" description="Low complexity" evidence="2">
    <location>
        <begin position="238"/>
        <end position="249"/>
    </location>
</feature>
<dbReference type="OrthoDB" id="2538319at2759"/>
<dbReference type="Gene3D" id="2.60.200.20">
    <property type="match status" value="1"/>
</dbReference>
<feature type="region of interest" description="Disordered" evidence="2">
    <location>
        <begin position="584"/>
        <end position="621"/>
    </location>
</feature>
<dbReference type="PROSITE" id="PS50006">
    <property type="entry name" value="FHA_DOMAIN"/>
    <property type="match status" value="1"/>
</dbReference>
<dbReference type="PANTHER" id="PTHR23106:SF24">
    <property type="entry name" value="ANGIOGENIC FACTOR WITH G PATCH AND FHA DOMAINS 1"/>
    <property type="match status" value="1"/>
</dbReference>
<dbReference type="CDD" id="cd16164">
    <property type="entry name" value="OCRE_VG5Q"/>
    <property type="match status" value="1"/>
</dbReference>
<keyword evidence="1" id="KW-0175">Coiled coil</keyword>
<feature type="compositionally biased region" description="Basic and acidic residues" evidence="2">
    <location>
        <begin position="584"/>
        <end position="607"/>
    </location>
</feature>
<name>A0A0N0BHV5_9HYME</name>
<keyword evidence="6" id="KW-1185">Reference proteome</keyword>
<evidence type="ECO:0000256" key="1">
    <source>
        <dbReference type="SAM" id="Coils"/>
    </source>
</evidence>
<gene>
    <name evidence="5" type="ORF">WN51_11186</name>
</gene>
<sequence length="864" mass="98667">MIKNDIFSESDEGEIKSDFEEDFQDELQNFPHVLRFIQRMRDHIKKQNKKITKLRNKLHEHKCQKLMQKKVLIDYGTQTNPLECEKKLCQDWSVNNDKTTSSIVQQVKEVAESALLQTGFVYEETSGLYYDYNSGYYYDAKQGLYYDGNTGTYYYYDETSGTYQFHSQVSVNEAAVHVQSKKDQKTRKAIKVSDDIHELISGLSNISIEKYRRQDEGKKRKLAKREEQSEDELEEGECSSNDSDSNSSDITPELYTSNDSDHEEDQDLAKTYPPCMRIIVKETNLPKLKIGSLFVVAYTGGSIGREGDHSVVIPDINISKHHARILFNEDKKIYEITDMGSRNGTFLNGKRLSVAKQESESYEISHGSIVQVGTTKLLCHIHNGNETCGHCEPGLLQQNNNAEENKGSKKEQHKQELRRLKHKFGVEKDNVASASQLASGYQDRAQNRRQCIGSLNHHAKTQQSSMDTSIAKDNRGFKLLSKMGWSEGQSLGKEGGGPTEPINKSSLRDIYEVGQDLLQRITCHRDKPLSLTLSINRTYYLAIAGRFVVIINLNQEIARLKEMLISTAYQNMINKRLRTYWKKTREKERGSEEYEGETEGKRLRRESSPPPPPPPPVAAASPLPPLADIVATLLHYRITKGNLNDLLNVLSSAFLHPLPSYDFVLASRYFNIQVICTIHCTIVLYRQLRFQFYSIMINVTCNLLSANNLCLNVVWRGWTVHKGHNTACTKDAVHACRRRKFNVSLTNNPSKTGLGAASEFPTIELDSTTEKKQALWRKTQQRYKEITDHAKTLLFLIAEISLDCAHIHSNTVEKEKEVGWINCFIKMFEGTPLLHLYLTNRKYVFKIVHPSQEIDSIEHIVAIN</sequence>
<dbReference type="GO" id="GO:0003676">
    <property type="term" value="F:nucleic acid binding"/>
    <property type="evidence" value="ECO:0007669"/>
    <property type="project" value="InterPro"/>
</dbReference>
<feature type="domain" description="G-patch" evidence="4">
    <location>
        <begin position="472"/>
        <end position="518"/>
    </location>
</feature>
<dbReference type="Pfam" id="PF01585">
    <property type="entry name" value="G-patch"/>
    <property type="match status" value="1"/>
</dbReference>
<dbReference type="Proteomes" id="UP000053105">
    <property type="component" value="Unassembled WGS sequence"/>
</dbReference>
<dbReference type="AlphaFoldDB" id="A0A0N0BHV5"/>
<dbReference type="PANTHER" id="PTHR23106">
    <property type="entry name" value="ANGIOGENIC FACTOR WITH G PATCH AND FHA DOMAINS 1"/>
    <property type="match status" value="1"/>
</dbReference>
<evidence type="ECO:0000313" key="6">
    <source>
        <dbReference type="Proteomes" id="UP000053105"/>
    </source>
</evidence>
<dbReference type="Pfam" id="PF17780">
    <property type="entry name" value="OCRE"/>
    <property type="match status" value="1"/>
</dbReference>
<accession>A0A0N0BHV5</accession>
<organism evidence="5 6">
    <name type="scientific">Melipona quadrifasciata</name>
    <dbReference type="NCBI Taxonomy" id="166423"/>
    <lineage>
        <taxon>Eukaryota</taxon>
        <taxon>Metazoa</taxon>
        <taxon>Ecdysozoa</taxon>
        <taxon>Arthropoda</taxon>
        <taxon>Hexapoda</taxon>
        <taxon>Insecta</taxon>
        <taxon>Pterygota</taxon>
        <taxon>Neoptera</taxon>
        <taxon>Endopterygota</taxon>
        <taxon>Hymenoptera</taxon>
        <taxon>Apocrita</taxon>
        <taxon>Aculeata</taxon>
        <taxon>Apoidea</taxon>
        <taxon>Anthophila</taxon>
        <taxon>Apidae</taxon>
        <taxon>Melipona</taxon>
    </lineage>
</organism>
<evidence type="ECO:0000256" key="2">
    <source>
        <dbReference type="SAM" id="MobiDB-lite"/>
    </source>
</evidence>
<dbReference type="InterPro" id="IPR000253">
    <property type="entry name" value="FHA_dom"/>
</dbReference>
<dbReference type="InterPro" id="IPR008984">
    <property type="entry name" value="SMAD_FHA_dom_sf"/>
</dbReference>
<dbReference type="InterPro" id="IPR053027">
    <property type="entry name" value="AGGF1"/>
</dbReference>
<dbReference type="SMART" id="SM00443">
    <property type="entry name" value="G_patch"/>
    <property type="match status" value="1"/>
</dbReference>
<reference evidence="5 6" key="1">
    <citation type="submission" date="2015-07" db="EMBL/GenBank/DDBJ databases">
        <title>The genome of Melipona quadrifasciata.</title>
        <authorList>
            <person name="Pan H."/>
            <person name="Kapheim K."/>
        </authorList>
    </citation>
    <scope>NUCLEOTIDE SEQUENCE [LARGE SCALE GENOMIC DNA]</scope>
    <source>
        <strain evidence="5">0111107301</strain>
        <tissue evidence="5">Whole body</tissue>
    </source>
</reference>
<dbReference type="EMBL" id="KQ435741">
    <property type="protein sequence ID" value="KOX76762.1"/>
    <property type="molecule type" value="Genomic_DNA"/>
</dbReference>
<feature type="coiled-coil region" evidence="1">
    <location>
        <begin position="37"/>
        <end position="64"/>
    </location>
</feature>
<feature type="region of interest" description="Disordered" evidence="2">
    <location>
        <begin position="215"/>
        <end position="267"/>
    </location>
</feature>
<feature type="compositionally biased region" description="Acidic residues" evidence="2">
    <location>
        <begin position="228"/>
        <end position="237"/>
    </location>
</feature>
<dbReference type="InterPro" id="IPR035624">
    <property type="entry name" value="AGGF1_OCRE"/>
</dbReference>
<evidence type="ECO:0000259" key="4">
    <source>
        <dbReference type="PROSITE" id="PS50174"/>
    </source>
</evidence>
<feature type="domain" description="FHA" evidence="3">
    <location>
        <begin position="301"/>
        <end position="352"/>
    </location>
</feature>
<dbReference type="InterPro" id="IPR041591">
    <property type="entry name" value="OCRE"/>
</dbReference>
<protein>
    <submittedName>
        <fullName evidence="5">Angiogenic factor with G patch and FHA domains 1</fullName>
    </submittedName>
</protein>
<evidence type="ECO:0000259" key="3">
    <source>
        <dbReference type="PROSITE" id="PS50006"/>
    </source>
</evidence>
<dbReference type="InterPro" id="IPR000467">
    <property type="entry name" value="G_patch_dom"/>
</dbReference>
<proteinExistence type="predicted"/>
<dbReference type="SMART" id="SM00240">
    <property type="entry name" value="FHA"/>
    <property type="match status" value="1"/>
</dbReference>